<accession>A0A1H9V963</accession>
<keyword evidence="2" id="KW-0472">Membrane</keyword>
<dbReference type="OrthoDB" id="3687840at2"/>
<proteinExistence type="predicted"/>
<name>A0A1H9V963_9PSEU</name>
<keyword evidence="4" id="KW-1185">Reference proteome</keyword>
<gene>
    <name evidence="3" type="ORF">SAMN05216188_12543</name>
</gene>
<evidence type="ECO:0000256" key="1">
    <source>
        <dbReference type="SAM" id="MobiDB-lite"/>
    </source>
</evidence>
<organism evidence="3 4">
    <name type="scientific">Lentzea xinjiangensis</name>
    <dbReference type="NCBI Taxonomy" id="402600"/>
    <lineage>
        <taxon>Bacteria</taxon>
        <taxon>Bacillati</taxon>
        <taxon>Actinomycetota</taxon>
        <taxon>Actinomycetes</taxon>
        <taxon>Pseudonocardiales</taxon>
        <taxon>Pseudonocardiaceae</taxon>
        <taxon>Lentzea</taxon>
    </lineage>
</organism>
<dbReference type="EMBL" id="FOFR01000025">
    <property type="protein sequence ID" value="SES18380.1"/>
    <property type="molecule type" value="Genomic_DNA"/>
</dbReference>
<evidence type="ECO:0000313" key="3">
    <source>
        <dbReference type="EMBL" id="SES18380.1"/>
    </source>
</evidence>
<evidence type="ECO:0000313" key="4">
    <source>
        <dbReference type="Proteomes" id="UP000199352"/>
    </source>
</evidence>
<keyword evidence="2" id="KW-0812">Transmembrane</keyword>
<dbReference type="STRING" id="402600.SAMN05216188_12543"/>
<dbReference type="AlphaFoldDB" id="A0A1H9V963"/>
<keyword evidence="2" id="KW-1133">Transmembrane helix</keyword>
<dbReference type="Proteomes" id="UP000199352">
    <property type="component" value="Unassembled WGS sequence"/>
</dbReference>
<sequence length="233" mass="25338">MTVKPGIPPLDPMRVQVRKHALLKEISTKPSRRWWRFAVPATALAAAAVVGAVLWTPTQSAYASWTAEPRAPGPDTETRVERCREQVEEMGTRSEMPFAPAEAKVVDQRGDLTLVLFAGPQSRLLCLATPNGQRVTGSVDRSGVEPLGSAPFRFTGVDGQRSSDGTEANRMMSGMVGPQVGKIRVDTADGRRVTATIANGWVVAWWPGWADATLITLYDHAGDILSTERPEFE</sequence>
<feature type="transmembrane region" description="Helical" evidence="2">
    <location>
        <begin position="34"/>
        <end position="55"/>
    </location>
</feature>
<feature type="region of interest" description="Disordered" evidence="1">
    <location>
        <begin position="150"/>
        <end position="173"/>
    </location>
</feature>
<reference evidence="4" key="1">
    <citation type="submission" date="2016-10" db="EMBL/GenBank/DDBJ databases">
        <authorList>
            <person name="Varghese N."/>
            <person name="Submissions S."/>
        </authorList>
    </citation>
    <scope>NUCLEOTIDE SEQUENCE [LARGE SCALE GENOMIC DNA]</scope>
    <source>
        <strain evidence="4">CGMCC 4.3525</strain>
    </source>
</reference>
<dbReference type="RefSeq" id="WP_089959610.1">
    <property type="nucleotide sequence ID" value="NZ_FOFR01000025.1"/>
</dbReference>
<evidence type="ECO:0000256" key="2">
    <source>
        <dbReference type="SAM" id="Phobius"/>
    </source>
</evidence>
<protein>
    <submittedName>
        <fullName evidence="3">Uncharacterized protein</fullName>
    </submittedName>
</protein>